<dbReference type="Proteomes" id="UP000542776">
    <property type="component" value="Unassembled WGS sequence"/>
</dbReference>
<evidence type="ECO:0000313" key="3">
    <source>
        <dbReference type="Proteomes" id="UP000542776"/>
    </source>
</evidence>
<proteinExistence type="predicted"/>
<keyword evidence="1" id="KW-0472">Membrane</keyword>
<dbReference type="AlphaFoldDB" id="A0A7W6H6G8"/>
<reference evidence="2 3" key="1">
    <citation type="submission" date="2020-08" db="EMBL/GenBank/DDBJ databases">
        <title>Genomic Encyclopedia of Type Strains, Phase IV (KMG-IV): sequencing the most valuable type-strain genomes for metagenomic binning, comparative biology and taxonomic classification.</title>
        <authorList>
            <person name="Goeker M."/>
        </authorList>
    </citation>
    <scope>NUCLEOTIDE SEQUENCE [LARGE SCALE GENOMIC DNA]</scope>
    <source>
        <strain evidence="2 3">DSM 102238</strain>
    </source>
</reference>
<name>A0A7W6H6G8_9HYPH</name>
<comment type="caution">
    <text evidence="2">The sequence shown here is derived from an EMBL/GenBank/DDBJ whole genome shotgun (WGS) entry which is preliminary data.</text>
</comment>
<keyword evidence="1" id="KW-1133">Transmembrane helix</keyword>
<accession>A0A7W6H6G8</accession>
<dbReference type="EMBL" id="JACIEK010000010">
    <property type="protein sequence ID" value="MBB3999470.1"/>
    <property type="molecule type" value="Genomic_DNA"/>
</dbReference>
<gene>
    <name evidence="2" type="ORF">GGR04_003340</name>
</gene>
<evidence type="ECO:0000313" key="2">
    <source>
        <dbReference type="EMBL" id="MBB3999470.1"/>
    </source>
</evidence>
<keyword evidence="1" id="KW-0812">Transmembrane</keyword>
<keyword evidence="3" id="KW-1185">Reference proteome</keyword>
<feature type="transmembrane region" description="Helical" evidence="1">
    <location>
        <begin position="9"/>
        <end position="28"/>
    </location>
</feature>
<organism evidence="2 3">
    <name type="scientific">Aureimonas pseudogalii</name>
    <dbReference type="NCBI Taxonomy" id="1744844"/>
    <lineage>
        <taxon>Bacteria</taxon>
        <taxon>Pseudomonadati</taxon>
        <taxon>Pseudomonadota</taxon>
        <taxon>Alphaproteobacteria</taxon>
        <taxon>Hyphomicrobiales</taxon>
        <taxon>Aurantimonadaceae</taxon>
        <taxon>Aureimonas</taxon>
    </lineage>
</organism>
<protein>
    <submittedName>
        <fullName evidence="2">Uncharacterized protein</fullName>
    </submittedName>
</protein>
<sequence length="29" mass="3098">MNAMKRSPTLGIMAGMLVFAVPFVVVMVS</sequence>
<evidence type="ECO:0000256" key="1">
    <source>
        <dbReference type="SAM" id="Phobius"/>
    </source>
</evidence>